<dbReference type="AlphaFoldDB" id="A0A1M4VLL7"/>
<protein>
    <recommendedName>
        <fullName evidence="1">BDI-0842-like domain-containing protein</fullName>
    </recommendedName>
</protein>
<dbReference type="Gene3D" id="3.30.300.300">
    <property type="match status" value="1"/>
</dbReference>
<keyword evidence="3" id="KW-1185">Reference proteome</keyword>
<gene>
    <name evidence="2" type="ORF">SAMN05444405_102314</name>
</gene>
<proteinExistence type="predicted"/>
<evidence type="ECO:0000313" key="3">
    <source>
        <dbReference type="Proteomes" id="UP000184509"/>
    </source>
</evidence>
<dbReference type="Proteomes" id="UP000184509">
    <property type="component" value="Unassembled WGS sequence"/>
</dbReference>
<sequence>MKKYVLPLLIGLALCGCTSKKTSDPKADAIARQQTNAVVDSIMANSTSSTTSGTSALLDAIKENQSVGNAIITDVGMLAVSVVDNGMDKTPMAKMYLRMAKEYGVDIKGVKLLDASDATFEQGAAYGKELAKEFN</sequence>
<dbReference type="InterPro" id="IPR054102">
    <property type="entry name" value="BDI_0842-like"/>
</dbReference>
<organism evidence="2 3">
    <name type="scientific">Bacteroides luti</name>
    <dbReference type="NCBI Taxonomy" id="1297750"/>
    <lineage>
        <taxon>Bacteria</taxon>
        <taxon>Pseudomonadati</taxon>
        <taxon>Bacteroidota</taxon>
        <taxon>Bacteroidia</taxon>
        <taxon>Bacteroidales</taxon>
        <taxon>Bacteroidaceae</taxon>
        <taxon>Bacteroides</taxon>
    </lineage>
</organism>
<dbReference type="Pfam" id="PF21903">
    <property type="entry name" value="BDI_0842"/>
    <property type="match status" value="1"/>
</dbReference>
<evidence type="ECO:0000313" key="2">
    <source>
        <dbReference type="EMBL" id="SHE69785.1"/>
    </source>
</evidence>
<name>A0A1M4VLL7_9BACE</name>
<dbReference type="PROSITE" id="PS51257">
    <property type="entry name" value="PROKAR_LIPOPROTEIN"/>
    <property type="match status" value="1"/>
</dbReference>
<feature type="domain" description="BDI-0842-like" evidence="1">
    <location>
        <begin position="26"/>
        <end position="135"/>
    </location>
</feature>
<reference evidence="2 3" key="1">
    <citation type="submission" date="2016-11" db="EMBL/GenBank/DDBJ databases">
        <authorList>
            <person name="Jaros S."/>
            <person name="Januszkiewicz K."/>
            <person name="Wedrychowicz H."/>
        </authorList>
    </citation>
    <scope>NUCLEOTIDE SEQUENCE [LARGE SCALE GENOMIC DNA]</scope>
    <source>
        <strain evidence="2 3">DSM 26991</strain>
    </source>
</reference>
<dbReference type="EMBL" id="FQTV01000002">
    <property type="protein sequence ID" value="SHE69785.1"/>
    <property type="molecule type" value="Genomic_DNA"/>
</dbReference>
<evidence type="ECO:0000259" key="1">
    <source>
        <dbReference type="Pfam" id="PF21903"/>
    </source>
</evidence>
<accession>A0A1M4VLL7</accession>